<organism evidence="1 2">
    <name type="scientific">Hyella patelloides LEGE 07179</name>
    <dbReference type="NCBI Taxonomy" id="945734"/>
    <lineage>
        <taxon>Bacteria</taxon>
        <taxon>Bacillati</taxon>
        <taxon>Cyanobacteriota</taxon>
        <taxon>Cyanophyceae</taxon>
        <taxon>Pleurocapsales</taxon>
        <taxon>Hyellaceae</taxon>
        <taxon>Hyella</taxon>
    </lineage>
</organism>
<protein>
    <submittedName>
        <fullName evidence="1">Uncharacterized protein</fullName>
    </submittedName>
</protein>
<accession>A0A563VLZ1</accession>
<sequence>MKNIATLQDLRLPETHNTPTATTNNYPVSKLSTITEANQWIELRSRISRISD</sequence>
<dbReference type="Proteomes" id="UP000320055">
    <property type="component" value="Unassembled WGS sequence"/>
</dbReference>
<dbReference type="AlphaFoldDB" id="A0A563VLZ1"/>
<name>A0A563VLZ1_9CYAN</name>
<evidence type="ECO:0000313" key="2">
    <source>
        <dbReference type="Proteomes" id="UP000320055"/>
    </source>
</evidence>
<keyword evidence="2" id="KW-1185">Reference proteome</keyword>
<evidence type="ECO:0000313" key="1">
    <source>
        <dbReference type="EMBL" id="VEP12449.1"/>
    </source>
</evidence>
<dbReference type="EMBL" id="CAACVJ010000057">
    <property type="protein sequence ID" value="VEP12449.1"/>
    <property type="molecule type" value="Genomic_DNA"/>
</dbReference>
<reference evidence="1 2" key="1">
    <citation type="submission" date="2019-01" db="EMBL/GenBank/DDBJ databases">
        <authorList>
            <person name="Brito A."/>
        </authorList>
    </citation>
    <scope>NUCLEOTIDE SEQUENCE [LARGE SCALE GENOMIC DNA]</scope>
    <source>
        <strain evidence="1">1</strain>
    </source>
</reference>
<gene>
    <name evidence="1" type="ORF">H1P_150013</name>
</gene>
<proteinExistence type="predicted"/>
<dbReference type="RefSeq" id="WP_186375815.1">
    <property type="nucleotide sequence ID" value="NZ_LR213777.1"/>
</dbReference>